<dbReference type="EMBL" id="JABWGO010000001">
    <property type="protein sequence ID" value="NUW39514.1"/>
    <property type="molecule type" value="Genomic_DNA"/>
</dbReference>
<dbReference type="AlphaFoldDB" id="A0A7Y6MAI6"/>
<dbReference type="PANTHER" id="PTHR41291:SF1">
    <property type="entry name" value="DNA ALKYLATION REPAIR PROTEIN"/>
    <property type="match status" value="1"/>
</dbReference>
<dbReference type="InterPro" id="IPR014825">
    <property type="entry name" value="DNA_alkylation"/>
</dbReference>
<reference evidence="1 2" key="1">
    <citation type="submission" date="2020-06" db="EMBL/GenBank/DDBJ databases">
        <authorList>
            <person name="Chanama M."/>
        </authorList>
    </citation>
    <scope>NUCLEOTIDE SEQUENCE [LARGE SCALE GENOMIC DNA]</scope>
    <source>
        <strain evidence="1 2">TBRC6557</strain>
    </source>
</reference>
<accession>A0A7Y6MAI6</accession>
<comment type="caution">
    <text evidence="1">The sequence shown here is derived from an EMBL/GenBank/DDBJ whole genome shotgun (WGS) entry which is preliminary data.</text>
</comment>
<dbReference type="Pfam" id="PF08713">
    <property type="entry name" value="DNA_alkylation"/>
    <property type="match status" value="1"/>
</dbReference>
<dbReference type="CDD" id="cd06561">
    <property type="entry name" value="AlkD_like"/>
    <property type="match status" value="1"/>
</dbReference>
<proteinExistence type="predicted"/>
<dbReference type="Proteomes" id="UP000546126">
    <property type="component" value="Unassembled WGS sequence"/>
</dbReference>
<gene>
    <name evidence="1" type="ORF">HT134_05115</name>
</gene>
<dbReference type="SUPFAM" id="SSF48371">
    <property type="entry name" value="ARM repeat"/>
    <property type="match status" value="1"/>
</dbReference>
<evidence type="ECO:0000313" key="1">
    <source>
        <dbReference type="EMBL" id="NUW39514.1"/>
    </source>
</evidence>
<dbReference type="InterPro" id="IPR016024">
    <property type="entry name" value="ARM-type_fold"/>
</dbReference>
<organism evidence="1 2">
    <name type="scientific">Nonomuraea rhodomycinica</name>
    <dbReference type="NCBI Taxonomy" id="1712872"/>
    <lineage>
        <taxon>Bacteria</taxon>
        <taxon>Bacillati</taxon>
        <taxon>Actinomycetota</taxon>
        <taxon>Actinomycetes</taxon>
        <taxon>Streptosporangiales</taxon>
        <taxon>Streptosporangiaceae</taxon>
        <taxon>Nonomuraea</taxon>
    </lineage>
</organism>
<name>A0A7Y6MAI6_9ACTN</name>
<sequence>MAETAPTESEVAEVMAELAALQDPRTREVNERHGDDHGVNLGELRALAKRLKTRQELACRLWETGDTAARLLAILICRPKAFERDELDVMVREARTPKVHDWLVNYVVKKSPHSEELRLAWSADPDPVVAGAGWALTTERVARKPAGLDLAGLLDVIEAEMKDAPDRLQWAMNHCLAQIGIEHAEHRARAIDIGERLGVLKDYPTPPGCTSPFAPVWITEMVRRSTTGR</sequence>
<keyword evidence="2" id="KW-1185">Reference proteome</keyword>
<evidence type="ECO:0000313" key="2">
    <source>
        <dbReference type="Proteomes" id="UP000546126"/>
    </source>
</evidence>
<dbReference type="Gene3D" id="1.25.10.90">
    <property type="match status" value="1"/>
</dbReference>
<protein>
    <submittedName>
        <fullName evidence="1">DNA alkylation repair protein</fullName>
    </submittedName>
</protein>
<dbReference type="PANTHER" id="PTHR41291">
    <property type="entry name" value="DNA ALKYLATION REPAIR PROTEIN"/>
    <property type="match status" value="1"/>
</dbReference>